<evidence type="ECO:0000313" key="2">
    <source>
        <dbReference type="Proteomes" id="UP000222840"/>
    </source>
</evidence>
<evidence type="ECO:0000313" key="1">
    <source>
        <dbReference type="EMBL" id="ARB05926.1"/>
    </source>
</evidence>
<reference evidence="1 2" key="1">
    <citation type="submission" date="2017-02" db="EMBL/GenBank/DDBJ databases">
        <title>Characterization and complete genome sequence of Yersinia bacteriophage, fHe-Yen9-01.</title>
        <authorList>
            <person name="Jun J.W."/>
            <person name="Wicklund A."/>
            <person name="Skurnik M."/>
        </authorList>
    </citation>
    <scope>NUCLEOTIDE SEQUENCE [LARGE SCALE GENOMIC DNA]</scope>
</reference>
<gene>
    <name evidence="1" type="ORF">fHeYen901_153</name>
</gene>
<protein>
    <submittedName>
        <fullName evidence="1">Uncharacterized protein</fullName>
    </submittedName>
</protein>
<organism evidence="1 2">
    <name type="scientific">Yersinia phage fHe-Yen9-01</name>
    <dbReference type="NCBI Taxonomy" id="1965363"/>
    <lineage>
        <taxon>Viruses</taxon>
        <taxon>Duplodnaviria</taxon>
        <taxon>Heunggongvirae</taxon>
        <taxon>Uroviricota</taxon>
        <taxon>Caudoviricetes</taxon>
        <taxon>Pantevenvirales</taxon>
        <taxon>Straboviridae</taxon>
        <taxon>Tevenvirinae</taxon>
        <taxon>Tegunavirus</taxon>
        <taxon>Tegunavirus fheyen901</taxon>
    </lineage>
</organism>
<dbReference type="Proteomes" id="UP000222840">
    <property type="component" value="Segment"/>
</dbReference>
<accession>A0A1V0DXP5</accession>
<proteinExistence type="predicted"/>
<dbReference type="EMBL" id="KY593455">
    <property type="protein sequence ID" value="ARB05926.1"/>
    <property type="molecule type" value="Genomic_DNA"/>
</dbReference>
<keyword evidence="2" id="KW-1185">Reference proteome</keyword>
<name>A0A1V0DXP5_9CAUD</name>
<sequence>MLEYSEFLKELFCEASISDVKAAAISAVEAGKYSYTNTEESRFQFARDMKAEGFRGSEVSNAWKSLAVTGEIFKKGSAKPVAKPVVKKEAITASEVKALEKAWADVQTAYDKAHKLSATLYAKVSSANAGVEVHIRKTPDLYAVLKGLQMSAIPEDNNRRLAQTIGFVGDVGRHYKNL</sequence>